<feature type="region of interest" description="Disordered" evidence="1">
    <location>
        <begin position="360"/>
        <end position="379"/>
    </location>
</feature>
<feature type="region of interest" description="Disordered" evidence="1">
    <location>
        <begin position="23"/>
        <end position="76"/>
    </location>
</feature>
<evidence type="ECO:0000256" key="1">
    <source>
        <dbReference type="SAM" id="MobiDB-lite"/>
    </source>
</evidence>
<comment type="caution">
    <text evidence="2">The sequence shown here is derived from an EMBL/GenBank/DDBJ whole genome shotgun (WGS) entry which is preliminary data.</text>
</comment>
<evidence type="ECO:0000313" key="3">
    <source>
        <dbReference type="Proteomes" id="UP001190700"/>
    </source>
</evidence>
<sequence>MVLDSTGLRSKAKRALSALRNAARAGARLKEREATVCRRDPRRNQAGGSAADRLMTGEEEADKGSDERGRHRTEGVFSDTRGREAWLRSIQVETRSHYTTNLATVLLHQTKLADALNGITFEQSDQYNTQMRNTVEKGDSHDPTFFGEGGDDAPVAGVEPKEAREAHGGREEPELQTQAGVEPGIFGHTPEDPRVGTKRVRLRGPARGPEGRKEDESSPTNSCHCKVPRATMGEEENGPRTSLPERGATPWETTQEVIGTHSPAEIRLDDGRGTAWTGSAAQVVSLREWVLAQVAKGDVRTGDLFRVAVTSGFPRDAIRLMTTHLVSGEKVVWVTHHPVNDNQDIGKWWRIDTMELSVGTGPVDARDPEEPAEGDTAPQTVEATARTTILAKAAKKLAADLKSEDDDTVAAAEIELNIHKEIVSGDVDAEEGEEGKSEKILELFHSMAGK</sequence>
<accession>A0AAE0KYZ5</accession>
<feature type="compositionally biased region" description="Basic and acidic residues" evidence="1">
    <location>
        <begin position="28"/>
        <end position="43"/>
    </location>
</feature>
<proteinExistence type="predicted"/>
<gene>
    <name evidence="2" type="ORF">CYMTET_25636</name>
</gene>
<organism evidence="2 3">
    <name type="scientific">Cymbomonas tetramitiformis</name>
    <dbReference type="NCBI Taxonomy" id="36881"/>
    <lineage>
        <taxon>Eukaryota</taxon>
        <taxon>Viridiplantae</taxon>
        <taxon>Chlorophyta</taxon>
        <taxon>Pyramimonadophyceae</taxon>
        <taxon>Pyramimonadales</taxon>
        <taxon>Pyramimonadaceae</taxon>
        <taxon>Cymbomonas</taxon>
    </lineage>
</organism>
<protein>
    <submittedName>
        <fullName evidence="2">Uncharacterized protein</fullName>
    </submittedName>
</protein>
<feature type="compositionally biased region" description="Basic and acidic residues" evidence="1">
    <location>
        <begin position="159"/>
        <end position="173"/>
    </location>
</feature>
<keyword evidence="3" id="KW-1185">Reference proteome</keyword>
<dbReference type="EMBL" id="LGRX02013738">
    <property type="protein sequence ID" value="KAK3265699.1"/>
    <property type="molecule type" value="Genomic_DNA"/>
</dbReference>
<feature type="region of interest" description="Disordered" evidence="1">
    <location>
        <begin position="148"/>
        <end position="247"/>
    </location>
</feature>
<dbReference type="Proteomes" id="UP001190700">
    <property type="component" value="Unassembled WGS sequence"/>
</dbReference>
<reference evidence="2 3" key="1">
    <citation type="journal article" date="2015" name="Genome Biol. Evol.">
        <title>Comparative Genomics of a Bacterivorous Green Alga Reveals Evolutionary Causalities and Consequences of Phago-Mixotrophic Mode of Nutrition.</title>
        <authorList>
            <person name="Burns J.A."/>
            <person name="Paasch A."/>
            <person name="Narechania A."/>
            <person name="Kim E."/>
        </authorList>
    </citation>
    <scope>NUCLEOTIDE SEQUENCE [LARGE SCALE GENOMIC DNA]</scope>
    <source>
        <strain evidence="2 3">PLY_AMNH</strain>
    </source>
</reference>
<evidence type="ECO:0000313" key="2">
    <source>
        <dbReference type="EMBL" id="KAK3265699.1"/>
    </source>
</evidence>
<name>A0AAE0KYZ5_9CHLO</name>
<dbReference type="AlphaFoldDB" id="A0AAE0KYZ5"/>
<feature type="compositionally biased region" description="Basic and acidic residues" evidence="1">
    <location>
        <begin position="62"/>
        <end position="76"/>
    </location>
</feature>